<feature type="domain" description="UspA" evidence="3">
    <location>
        <begin position="1"/>
        <end position="147"/>
    </location>
</feature>
<evidence type="ECO:0000256" key="1">
    <source>
        <dbReference type="ARBA" id="ARBA00008791"/>
    </source>
</evidence>
<evidence type="ECO:0000313" key="4">
    <source>
        <dbReference type="EMBL" id="MDH1177669.1"/>
    </source>
</evidence>
<name>A0ABD4YRV8_9BURK</name>
<dbReference type="CDD" id="cd00293">
    <property type="entry name" value="USP-like"/>
    <property type="match status" value="1"/>
</dbReference>
<comment type="subcellular location">
    <subcellularLocation>
        <location evidence="2">Cytoplasm</location>
    </subcellularLocation>
</comment>
<dbReference type="EMBL" id="JAOBZK010000006">
    <property type="protein sequence ID" value="MDH1177669.1"/>
    <property type="molecule type" value="Genomic_DNA"/>
</dbReference>
<protein>
    <recommendedName>
        <fullName evidence="2">Universal stress protein</fullName>
    </recommendedName>
</protein>
<dbReference type="PIRSF" id="PIRSF006276">
    <property type="entry name" value="UspA"/>
    <property type="match status" value="1"/>
</dbReference>
<organism evidence="4 5">
    <name type="scientific">Achromobacter mucicolens</name>
    <dbReference type="NCBI Taxonomy" id="1389922"/>
    <lineage>
        <taxon>Bacteria</taxon>
        <taxon>Pseudomonadati</taxon>
        <taxon>Pseudomonadota</taxon>
        <taxon>Betaproteobacteria</taxon>
        <taxon>Burkholderiales</taxon>
        <taxon>Alcaligenaceae</taxon>
        <taxon>Achromobacter</taxon>
    </lineage>
</organism>
<dbReference type="AlphaFoldDB" id="A0ABD4YRV8"/>
<dbReference type="Proteomes" id="UP001158644">
    <property type="component" value="Unassembled WGS sequence"/>
</dbReference>
<evidence type="ECO:0000259" key="3">
    <source>
        <dbReference type="Pfam" id="PF00582"/>
    </source>
</evidence>
<keyword evidence="2" id="KW-0963">Cytoplasm</keyword>
<comment type="similarity">
    <text evidence="1 2">Belongs to the universal stress protein A family.</text>
</comment>
<dbReference type="PANTHER" id="PTHR46268:SF15">
    <property type="entry name" value="UNIVERSAL STRESS PROTEIN HP_0031"/>
    <property type="match status" value="1"/>
</dbReference>
<proteinExistence type="inferred from homology"/>
<dbReference type="GO" id="GO:0005737">
    <property type="term" value="C:cytoplasm"/>
    <property type="evidence" value="ECO:0007669"/>
    <property type="project" value="UniProtKB-SubCell"/>
</dbReference>
<dbReference type="InterPro" id="IPR006015">
    <property type="entry name" value="Universal_stress_UspA"/>
</dbReference>
<reference evidence="4 5" key="1">
    <citation type="submission" date="2022-09" db="EMBL/GenBank/DDBJ databases">
        <title>Intensive care unit water sources are persistently colonized with multi-drug resistant bacteria and are the site of extensive horizontal gene transfer of antibiotic resistance genes.</title>
        <authorList>
            <person name="Diorio-Toth L."/>
        </authorList>
    </citation>
    <scope>NUCLEOTIDE SEQUENCE [LARGE SCALE GENOMIC DNA]</scope>
    <source>
        <strain evidence="4 5">GD03967</strain>
    </source>
</reference>
<accession>A0ABD4YRV8</accession>
<evidence type="ECO:0000313" key="5">
    <source>
        <dbReference type="Proteomes" id="UP001158644"/>
    </source>
</evidence>
<dbReference type="InterPro" id="IPR014729">
    <property type="entry name" value="Rossmann-like_a/b/a_fold"/>
</dbReference>
<evidence type="ECO:0000256" key="2">
    <source>
        <dbReference type="PIRNR" id="PIRNR006276"/>
    </source>
</evidence>
<dbReference type="RefSeq" id="WP_279989979.1">
    <property type="nucleotide sequence ID" value="NZ_JAOBZK010000006.1"/>
</dbReference>
<dbReference type="Gene3D" id="3.40.50.620">
    <property type="entry name" value="HUPs"/>
    <property type="match status" value="1"/>
</dbReference>
<comment type="caution">
    <text evidence="4">The sequence shown here is derived from an EMBL/GenBank/DDBJ whole genome shotgun (WGS) entry which is preliminary data.</text>
</comment>
<gene>
    <name evidence="4" type="ORF">N5C72_06270</name>
</gene>
<dbReference type="PANTHER" id="PTHR46268">
    <property type="entry name" value="STRESS RESPONSE PROTEIN NHAX"/>
    <property type="match status" value="1"/>
</dbReference>
<dbReference type="PRINTS" id="PR01438">
    <property type="entry name" value="UNVRSLSTRESS"/>
</dbReference>
<dbReference type="Pfam" id="PF00582">
    <property type="entry name" value="Usp"/>
    <property type="match status" value="1"/>
</dbReference>
<dbReference type="SUPFAM" id="SSF52402">
    <property type="entry name" value="Adenine nucleotide alpha hydrolases-like"/>
    <property type="match status" value="1"/>
</dbReference>
<dbReference type="InterPro" id="IPR006016">
    <property type="entry name" value="UspA"/>
</dbReference>
<sequence length="149" mass="15741">MYRRILAAIDGSHASDRALEEAVRISREAGASLLVVHALEDPPAVLEDNPYAEDALRMLKASREEAGANLLKRAKADAAAAGVNAEATLLDEDALPTPARILRAAQAFNADLIVLGTHGHHGLRRAMLGSSAEGVVRMAPVPVLLVRTP</sequence>